<feature type="transmembrane region" description="Helical" evidence="6">
    <location>
        <begin position="126"/>
        <end position="151"/>
    </location>
</feature>
<dbReference type="RefSeq" id="WP_220590121.1">
    <property type="nucleotide sequence ID" value="NZ_RKLQ01000006.1"/>
</dbReference>
<proteinExistence type="predicted"/>
<organism evidence="8 9">
    <name type="scientific">Haloarcula salinisoli</name>
    <dbReference type="NCBI Taxonomy" id="2487746"/>
    <lineage>
        <taxon>Archaea</taxon>
        <taxon>Methanobacteriati</taxon>
        <taxon>Methanobacteriota</taxon>
        <taxon>Stenosarchaea group</taxon>
        <taxon>Halobacteria</taxon>
        <taxon>Halobacteriales</taxon>
        <taxon>Haloarculaceae</taxon>
        <taxon>Haloarcula</taxon>
    </lineage>
</organism>
<feature type="transmembrane region" description="Helical" evidence="6">
    <location>
        <begin position="336"/>
        <end position="356"/>
    </location>
</feature>
<comment type="subcellular location">
    <subcellularLocation>
        <location evidence="1">Membrane</location>
        <topology evidence="1">Multi-pass membrane protein</topology>
    </subcellularLocation>
</comment>
<dbReference type="GO" id="GO:0016020">
    <property type="term" value="C:membrane"/>
    <property type="evidence" value="ECO:0007669"/>
    <property type="project" value="UniProtKB-SubCell"/>
</dbReference>
<dbReference type="PANTHER" id="PTHR38480:SF1">
    <property type="entry name" value="SLR0254 PROTEIN"/>
    <property type="match status" value="1"/>
</dbReference>
<evidence type="ECO:0000256" key="1">
    <source>
        <dbReference type="ARBA" id="ARBA00004141"/>
    </source>
</evidence>
<keyword evidence="2 6" id="KW-0812">Transmembrane</keyword>
<feature type="transmembrane region" description="Helical" evidence="6">
    <location>
        <begin position="163"/>
        <end position="180"/>
    </location>
</feature>
<feature type="transmembrane region" description="Helical" evidence="6">
    <location>
        <begin position="58"/>
        <end position="78"/>
    </location>
</feature>
<keyword evidence="9" id="KW-1185">Reference proteome</keyword>
<accession>A0A8J7YI19</accession>
<evidence type="ECO:0000313" key="8">
    <source>
        <dbReference type="EMBL" id="MBX0305932.1"/>
    </source>
</evidence>
<name>A0A8J7YI19_9EURY</name>
<dbReference type="Pfam" id="PF06271">
    <property type="entry name" value="RDD"/>
    <property type="match status" value="1"/>
</dbReference>
<comment type="caution">
    <text evidence="8">The sequence shown here is derived from an EMBL/GenBank/DDBJ whole genome shotgun (WGS) entry which is preliminary data.</text>
</comment>
<sequence>MVGLQRLGLFGVIHMDDPTKVTAELHEFAGDAEALFIEFPDGGVSPWVWLSAALRTPAIFVGLLYFMSIFQGLVLLLVSRDLLPSELVAVRRVAADRDLPIHGVDENPVEAAATAGPKLAALNWAILLPVLVFEPVAAAVTVAAAVAGILAPFFLRGQGYRRLGPTLFALGLVGIVAIAVTGPFSLLLPVIGALSILVYMVYGIDHRNEVMLDRVAGIAGEEGYDEAVLVTGKGHLGGLARKAADRGLTVPRILVSFWRDDGETVTDIEPAALPEIEFGAGSNGLETTGMRNDTETRLHRALAAGIDYVAVGIVWVICNFVALLPLVVVTDATTSVALWTAVGSFCLLAVGYHVVLETVWGQTIGKRFAGLVVSGTDGSELDARTALVRNALRPLGMATLYLGSALVVNSTSRGQTMGDLLARTVVTRVANAPKSDGQDGDDEATEERPQSPRDDSPTSEVADATPDADSGPSRYW</sequence>
<evidence type="ECO:0000256" key="4">
    <source>
        <dbReference type="ARBA" id="ARBA00023136"/>
    </source>
</evidence>
<evidence type="ECO:0000259" key="7">
    <source>
        <dbReference type="Pfam" id="PF06271"/>
    </source>
</evidence>
<dbReference type="PANTHER" id="PTHR38480">
    <property type="entry name" value="SLR0254 PROTEIN"/>
    <property type="match status" value="1"/>
</dbReference>
<feature type="domain" description="RDD" evidence="7">
    <location>
        <begin position="299"/>
        <end position="422"/>
    </location>
</feature>
<dbReference type="Proteomes" id="UP000783863">
    <property type="component" value="Unassembled WGS sequence"/>
</dbReference>
<feature type="compositionally biased region" description="Basic and acidic residues" evidence="5">
    <location>
        <begin position="446"/>
        <end position="456"/>
    </location>
</feature>
<feature type="transmembrane region" description="Helical" evidence="6">
    <location>
        <begin position="186"/>
        <end position="204"/>
    </location>
</feature>
<evidence type="ECO:0000313" key="9">
    <source>
        <dbReference type="Proteomes" id="UP000783863"/>
    </source>
</evidence>
<evidence type="ECO:0000256" key="5">
    <source>
        <dbReference type="SAM" id="MobiDB-lite"/>
    </source>
</evidence>
<evidence type="ECO:0000256" key="6">
    <source>
        <dbReference type="SAM" id="Phobius"/>
    </source>
</evidence>
<evidence type="ECO:0000256" key="2">
    <source>
        <dbReference type="ARBA" id="ARBA00022692"/>
    </source>
</evidence>
<protein>
    <submittedName>
        <fullName evidence="8">RDD family protein</fullName>
    </submittedName>
</protein>
<dbReference type="AlphaFoldDB" id="A0A8J7YI19"/>
<dbReference type="EMBL" id="RKLQ01000006">
    <property type="protein sequence ID" value="MBX0305932.1"/>
    <property type="molecule type" value="Genomic_DNA"/>
</dbReference>
<feature type="transmembrane region" description="Helical" evidence="6">
    <location>
        <begin position="301"/>
        <end position="324"/>
    </location>
</feature>
<evidence type="ECO:0000256" key="3">
    <source>
        <dbReference type="ARBA" id="ARBA00022989"/>
    </source>
</evidence>
<reference evidence="8" key="1">
    <citation type="submission" date="2021-06" db="EMBL/GenBank/DDBJ databases">
        <title>Halomicroarcula sp. F24A a new haloarchaeum isolated from saline soil.</title>
        <authorList>
            <person name="Duran-Viseras A."/>
            <person name="Sanchez-Porro C."/>
            <person name="Ventosa A."/>
        </authorList>
    </citation>
    <scope>NUCLEOTIDE SEQUENCE</scope>
    <source>
        <strain evidence="8">F24A</strain>
    </source>
</reference>
<keyword evidence="3 6" id="KW-1133">Transmembrane helix</keyword>
<dbReference type="InterPro" id="IPR010432">
    <property type="entry name" value="RDD"/>
</dbReference>
<keyword evidence="4 6" id="KW-0472">Membrane</keyword>
<gene>
    <name evidence="8" type="ORF">EGD98_19995</name>
</gene>
<feature type="region of interest" description="Disordered" evidence="5">
    <location>
        <begin position="431"/>
        <end position="476"/>
    </location>
</feature>